<evidence type="ECO:0000313" key="2">
    <source>
        <dbReference type="EMBL" id="RSH93244.1"/>
    </source>
</evidence>
<dbReference type="AlphaFoldDB" id="A0A427YQ53"/>
<dbReference type="EMBL" id="RSCD01000004">
    <property type="protein sequence ID" value="RSH93244.1"/>
    <property type="molecule type" value="Genomic_DNA"/>
</dbReference>
<reference evidence="2 3" key="1">
    <citation type="submission" date="2018-11" db="EMBL/GenBank/DDBJ databases">
        <title>Genome sequence of Saitozyma podzolica DSM 27192.</title>
        <authorList>
            <person name="Aliyu H."/>
            <person name="Gorte O."/>
            <person name="Ochsenreither K."/>
        </authorList>
    </citation>
    <scope>NUCLEOTIDE SEQUENCE [LARGE SCALE GENOMIC DNA]</scope>
    <source>
        <strain evidence="2 3">DSM 27192</strain>
    </source>
</reference>
<accession>A0A427YQ53</accession>
<organism evidence="2 3">
    <name type="scientific">Saitozyma podzolica</name>
    <dbReference type="NCBI Taxonomy" id="1890683"/>
    <lineage>
        <taxon>Eukaryota</taxon>
        <taxon>Fungi</taxon>
        <taxon>Dikarya</taxon>
        <taxon>Basidiomycota</taxon>
        <taxon>Agaricomycotina</taxon>
        <taxon>Tremellomycetes</taxon>
        <taxon>Tremellales</taxon>
        <taxon>Trimorphomycetaceae</taxon>
        <taxon>Saitozyma</taxon>
    </lineage>
</organism>
<feature type="region of interest" description="Disordered" evidence="1">
    <location>
        <begin position="1"/>
        <end position="47"/>
    </location>
</feature>
<keyword evidence="3" id="KW-1185">Reference proteome</keyword>
<feature type="compositionally biased region" description="Basic and acidic residues" evidence="1">
    <location>
        <begin position="1"/>
        <end position="15"/>
    </location>
</feature>
<name>A0A427YQ53_9TREE</name>
<proteinExistence type="predicted"/>
<evidence type="ECO:0000256" key="1">
    <source>
        <dbReference type="SAM" id="MobiDB-lite"/>
    </source>
</evidence>
<dbReference type="OrthoDB" id="10532630at2759"/>
<sequence length="115" mass="12741">MAPEHRYPIAPRHLETPGAPNYRLAVDDPPTRVSLDPSPPLKHGQKLVDGIPQERDTLTGLEKSFSDLFTKMDTYEKSGQDDADARRVLIHLTTGIKRQLTDSLGLTQTHPSSSV</sequence>
<comment type="caution">
    <text evidence="2">The sequence shown here is derived from an EMBL/GenBank/DDBJ whole genome shotgun (WGS) entry which is preliminary data.</text>
</comment>
<protein>
    <submittedName>
        <fullName evidence="2">Uncharacterized protein</fullName>
    </submittedName>
</protein>
<dbReference type="Proteomes" id="UP000279259">
    <property type="component" value="Unassembled WGS sequence"/>
</dbReference>
<gene>
    <name evidence="2" type="ORF">EHS25_007598</name>
</gene>
<evidence type="ECO:0000313" key="3">
    <source>
        <dbReference type="Proteomes" id="UP000279259"/>
    </source>
</evidence>